<accession>A0A231UXB2</accession>
<dbReference type="Proteomes" id="UP000215405">
    <property type="component" value="Unassembled WGS sequence"/>
</dbReference>
<evidence type="ECO:0000256" key="2">
    <source>
        <dbReference type="ARBA" id="ARBA00022801"/>
    </source>
</evidence>
<comment type="similarity">
    <text evidence="4">Belongs to the cyclic nucleotide phosphodiesterase class-III family.</text>
</comment>
<dbReference type="Gene3D" id="3.60.21.10">
    <property type="match status" value="1"/>
</dbReference>
<keyword evidence="2" id="KW-0378">Hydrolase</keyword>
<dbReference type="PANTHER" id="PTHR42988">
    <property type="entry name" value="PHOSPHOHYDROLASE"/>
    <property type="match status" value="1"/>
</dbReference>
<proteinExistence type="inferred from homology"/>
<keyword evidence="3" id="KW-0408">Iron</keyword>
<comment type="caution">
    <text evidence="6">The sequence shown here is derived from an EMBL/GenBank/DDBJ whole genome shotgun (WGS) entry which is preliminary data.</text>
</comment>
<dbReference type="Pfam" id="PF00149">
    <property type="entry name" value="Metallophos"/>
    <property type="match status" value="1"/>
</dbReference>
<gene>
    <name evidence="6" type="ORF">B7H23_10750</name>
</gene>
<dbReference type="RefSeq" id="WP_094077401.1">
    <property type="nucleotide sequence ID" value="NZ_NBYO01000002.1"/>
</dbReference>
<evidence type="ECO:0000256" key="4">
    <source>
        <dbReference type="ARBA" id="ARBA00025742"/>
    </source>
</evidence>
<keyword evidence="7" id="KW-1185">Reference proteome</keyword>
<dbReference type="PANTHER" id="PTHR42988:SF2">
    <property type="entry name" value="CYCLIC NUCLEOTIDE PHOSPHODIESTERASE CBUA0032-RELATED"/>
    <property type="match status" value="1"/>
</dbReference>
<dbReference type="CDD" id="cd00838">
    <property type="entry name" value="MPP_superfamily"/>
    <property type="match status" value="1"/>
</dbReference>
<dbReference type="InterPro" id="IPR050884">
    <property type="entry name" value="CNP_phosphodiesterase-III"/>
</dbReference>
<evidence type="ECO:0000256" key="3">
    <source>
        <dbReference type="ARBA" id="ARBA00023004"/>
    </source>
</evidence>
<evidence type="ECO:0000259" key="5">
    <source>
        <dbReference type="Pfam" id="PF00149"/>
    </source>
</evidence>
<organism evidence="6 7">
    <name type="scientific">Notoacmeibacter marinus</name>
    <dbReference type="NCBI Taxonomy" id="1876515"/>
    <lineage>
        <taxon>Bacteria</taxon>
        <taxon>Pseudomonadati</taxon>
        <taxon>Pseudomonadota</taxon>
        <taxon>Alphaproteobacteria</taxon>
        <taxon>Hyphomicrobiales</taxon>
        <taxon>Notoacmeibacteraceae</taxon>
        <taxon>Notoacmeibacter</taxon>
    </lineage>
</organism>
<dbReference type="EMBL" id="NBYO01000002">
    <property type="protein sequence ID" value="OXT00575.1"/>
    <property type="molecule type" value="Genomic_DNA"/>
</dbReference>
<dbReference type="GO" id="GO:0016787">
    <property type="term" value="F:hydrolase activity"/>
    <property type="evidence" value="ECO:0007669"/>
    <property type="project" value="UniProtKB-KW"/>
</dbReference>
<evidence type="ECO:0000313" key="7">
    <source>
        <dbReference type="Proteomes" id="UP000215405"/>
    </source>
</evidence>
<name>A0A231UXB2_9HYPH</name>
<dbReference type="InterPro" id="IPR029052">
    <property type="entry name" value="Metallo-depent_PP-like"/>
</dbReference>
<keyword evidence="1" id="KW-0479">Metal-binding</keyword>
<reference evidence="7" key="1">
    <citation type="journal article" date="2017" name="Int. J. Syst. Evol. Microbiol.">
        <title>Notoacmeibacter marinus gen. nov., sp. nov., isolated from the gut of a limpet and proposal of Notoacmeibacteraceae fam. nov. in the order Rhizobiales of the class Alphaproteobacteria.</title>
        <authorList>
            <person name="Huang Z."/>
            <person name="Guo F."/>
            <person name="Lai Q."/>
        </authorList>
    </citation>
    <scope>NUCLEOTIDE SEQUENCE [LARGE SCALE GENOMIC DNA]</scope>
    <source>
        <strain evidence="7">XMTR2A4</strain>
    </source>
</reference>
<dbReference type="AlphaFoldDB" id="A0A231UXB2"/>
<evidence type="ECO:0000313" key="6">
    <source>
        <dbReference type="EMBL" id="OXT00575.1"/>
    </source>
</evidence>
<protein>
    <submittedName>
        <fullName evidence="6">Metallophosphatase</fullName>
    </submittedName>
</protein>
<feature type="domain" description="Calcineurin-like phosphoesterase" evidence="5">
    <location>
        <begin position="3"/>
        <end position="228"/>
    </location>
</feature>
<sequence>MYTLGHISDLHLGPLPDIRYRELVNKRITGYVNWHRSRSSALGDDVLNRVAEHMLESALDHVAITGDMTNLALESEIESARQWLEGFGDGQFVSLVPGNHDAYVPGALDKACRAWSEWMGSDGVKTPITSRSFPYMRARGPLALIGISTARASAPFMATGYFRRRQAKRLALMLDDAKRRNLFRVIMIHHPPVRKAAQQHKRLNGINLFQRVVSQHGAELILHGHTHLPTLHCVQGTDGPVPVVGVSATGQQLGGKKPAGSWNRFDITPDYHGGWTINLQRYAVTGETTPLECVAETQLDRLDMPIENPDWSDAHNRMAIAR</sequence>
<dbReference type="GO" id="GO:0046872">
    <property type="term" value="F:metal ion binding"/>
    <property type="evidence" value="ECO:0007669"/>
    <property type="project" value="UniProtKB-KW"/>
</dbReference>
<dbReference type="SUPFAM" id="SSF56300">
    <property type="entry name" value="Metallo-dependent phosphatases"/>
    <property type="match status" value="1"/>
</dbReference>
<dbReference type="InterPro" id="IPR004843">
    <property type="entry name" value="Calcineurin-like_PHP"/>
</dbReference>
<evidence type="ECO:0000256" key="1">
    <source>
        <dbReference type="ARBA" id="ARBA00022723"/>
    </source>
</evidence>